<reference evidence="1" key="2">
    <citation type="submission" date="2023-05" db="EMBL/GenBank/DDBJ databases">
        <authorList>
            <consortium name="Lawrence Berkeley National Laboratory"/>
            <person name="Steindorff A."/>
            <person name="Hensen N."/>
            <person name="Bonometti L."/>
            <person name="Westerberg I."/>
            <person name="Brannstrom I.O."/>
            <person name="Guillou S."/>
            <person name="Cros-Aarteil S."/>
            <person name="Calhoun S."/>
            <person name="Haridas S."/>
            <person name="Kuo A."/>
            <person name="Mondo S."/>
            <person name="Pangilinan J."/>
            <person name="Riley R."/>
            <person name="Labutti K."/>
            <person name="Andreopoulos B."/>
            <person name="Lipzen A."/>
            <person name="Chen C."/>
            <person name="Yanf M."/>
            <person name="Daum C."/>
            <person name="Ng V."/>
            <person name="Clum A."/>
            <person name="Ohm R."/>
            <person name="Martin F."/>
            <person name="Silar P."/>
            <person name="Natvig D."/>
            <person name="Lalanne C."/>
            <person name="Gautier V."/>
            <person name="Ament-Velasquez S.L."/>
            <person name="Kruys A."/>
            <person name="Hutchinson M.I."/>
            <person name="Powell A.J."/>
            <person name="Barry K."/>
            <person name="Miller A.N."/>
            <person name="Grigoriev I.V."/>
            <person name="Debuchy R."/>
            <person name="Gladieux P."/>
            <person name="Thoren M.H."/>
            <person name="Johannesson H."/>
        </authorList>
    </citation>
    <scope>NUCLEOTIDE SEQUENCE</scope>
    <source>
        <strain evidence="1">CBS 731.68</strain>
    </source>
</reference>
<keyword evidence="2" id="KW-1185">Reference proteome</keyword>
<dbReference type="AlphaFoldDB" id="A0AAN6U971"/>
<reference evidence="1" key="1">
    <citation type="journal article" date="2023" name="Mol. Phylogenet. Evol.">
        <title>Genome-scale phylogeny and comparative genomics of the fungal order Sordariales.</title>
        <authorList>
            <person name="Hensen N."/>
            <person name="Bonometti L."/>
            <person name="Westerberg I."/>
            <person name="Brannstrom I.O."/>
            <person name="Guillou S."/>
            <person name="Cros-Aarteil S."/>
            <person name="Calhoun S."/>
            <person name="Haridas S."/>
            <person name="Kuo A."/>
            <person name="Mondo S."/>
            <person name="Pangilinan J."/>
            <person name="Riley R."/>
            <person name="LaButti K."/>
            <person name="Andreopoulos B."/>
            <person name="Lipzen A."/>
            <person name="Chen C."/>
            <person name="Yan M."/>
            <person name="Daum C."/>
            <person name="Ng V."/>
            <person name="Clum A."/>
            <person name="Steindorff A."/>
            <person name="Ohm R.A."/>
            <person name="Martin F."/>
            <person name="Silar P."/>
            <person name="Natvig D.O."/>
            <person name="Lalanne C."/>
            <person name="Gautier V."/>
            <person name="Ament-Velasquez S.L."/>
            <person name="Kruys A."/>
            <person name="Hutchinson M.I."/>
            <person name="Powell A.J."/>
            <person name="Barry K."/>
            <person name="Miller A.N."/>
            <person name="Grigoriev I.V."/>
            <person name="Debuchy R."/>
            <person name="Gladieux P."/>
            <person name="Hiltunen Thoren M."/>
            <person name="Johannesson H."/>
        </authorList>
    </citation>
    <scope>NUCLEOTIDE SEQUENCE</scope>
    <source>
        <strain evidence="1">CBS 731.68</strain>
    </source>
</reference>
<name>A0AAN6U971_9PEZI</name>
<organism evidence="1 2">
    <name type="scientific">Parathielavia appendiculata</name>
    <dbReference type="NCBI Taxonomy" id="2587402"/>
    <lineage>
        <taxon>Eukaryota</taxon>
        <taxon>Fungi</taxon>
        <taxon>Dikarya</taxon>
        <taxon>Ascomycota</taxon>
        <taxon>Pezizomycotina</taxon>
        <taxon>Sordariomycetes</taxon>
        <taxon>Sordariomycetidae</taxon>
        <taxon>Sordariales</taxon>
        <taxon>Chaetomiaceae</taxon>
        <taxon>Parathielavia</taxon>
    </lineage>
</organism>
<dbReference type="EMBL" id="MU853223">
    <property type="protein sequence ID" value="KAK4128320.1"/>
    <property type="molecule type" value="Genomic_DNA"/>
</dbReference>
<proteinExistence type="predicted"/>
<accession>A0AAN6U971</accession>
<comment type="caution">
    <text evidence="1">The sequence shown here is derived from an EMBL/GenBank/DDBJ whole genome shotgun (WGS) entry which is preliminary data.</text>
</comment>
<dbReference type="RefSeq" id="XP_062652091.1">
    <property type="nucleotide sequence ID" value="XM_062785921.1"/>
</dbReference>
<sequence length="180" mass="19111">MNVAGGLCLGQNARSIWGKGKGAGALFLYPLYYTPAGGRCRCHLVCKPSGLTHSEAGRVSSAKSLDHGPGEPTLHRLLAIDPCSDGLKRPQAVAWGCRCTSQRQQAVVLGMKGMLNPTGCISEALLQQTHSTIQPSHTLRVNMFGLLLHMFTHGTELLALLEEAPGLVDFLGLHTALGAM</sequence>
<dbReference type="GeneID" id="87822687"/>
<evidence type="ECO:0000313" key="2">
    <source>
        <dbReference type="Proteomes" id="UP001302602"/>
    </source>
</evidence>
<dbReference type="Proteomes" id="UP001302602">
    <property type="component" value="Unassembled WGS sequence"/>
</dbReference>
<protein>
    <submittedName>
        <fullName evidence="1">Uncharacterized protein</fullName>
    </submittedName>
</protein>
<evidence type="ECO:0000313" key="1">
    <source>
        <dbReference type="EMBL" id="KAK4128320.1"/>
    </source>
</evidence>
<gene>
    <name evidence="1" type="ORF">N657DRAFT_13880</name>
</gene>